<dbReference type="EMBL" id="KE647196">
    <property type="protein sequence ID" value="EQB60960.1"/>
    <property type="molecule type" value="Genomic_DNA"/>
</dbReference>
<dbReference type="VEuPathDB" id="MicrosporidiaDB:NAPIS_ORF01470"/>
<organism evidence="1 2">
    <name type="scientific">Vairimorpha apis BRL 01</name>
    <dbReference type="NCBI Taxonomy" id="1037528"/>
    <lineage>
        <taxon>Eukaryota</taxon>
        <taxon>Fungi</taxon>
        <taxon>Fungi incertae sedis</taxon>
        <taxon>Microsporidia</taxon>
        <taxon>Nosematidae</taxon>
        <taxon>Vairimorpha</taxon>
    </lineage>
</organism>
<dbReference type="AlphaFoldDB" id="T0MJ57"/>
<reference evidence="1 2" key="1">
    <citation type="journal article" date="2013" name="BMC Genomics">
        <title>Genome sequencing and comparative genomics of honey bee microsporidia, Nosema apis reveal novel insights into host-parasite interactions.</title>
        <authorList>
            <person name="Chen Yp."/>
            <person name="Pettis J.S."/>
            <person name="Zhao Y."/>
            <person name="Liu X."/>
            <person name="Tallon L.J."/>
            <person name="Sadzewicz L.D."/>
            <person name="Li R."/>
            <person name="Zheng H."/>
            <person name="Huang S."/>
            <person name="Zhang X."/>
            <person name="Hamilton M.C."/>
            <person name="Pernal S.F."/>
            <person name="Melathopoulos A.P."/>
            <person name="Yan X."/>
            <person name="Evans J.D."/>
        </authorList>
    </citation>
    <scope>NUCLEOTIDE SEQUENCE [LARGE SCALE GENOMIC DNA]</scope>
    <source>
        <strain evidence="1 2">BRL 01</strain>
    </source>
</reference>
<keyword evidence="2" id="KW-1185">Reference proteome</keyword>
<proteinExistence type="predicted"/>
<name>T0MJ57_9MICR</name>
<evidence type="ECO:0000313" key="1">
    <source>
        <dbReference type="EMBL" id="EQB60960.1"/>
    </source>
</evidence>
<gene>
    <name evidence="1" type="ORF">NAPIS_ORF01470</name>
</gene>
<sequence>MLLTINLIKTYPLILTNLEKQGDITYVYLDINCPLKSTLSIEYNDVIDNQENWKQISNIKPIDIQANCCSEVVIGLDSDLEDGYYTFKLSANDFFTYCQPIKKDKDMFYDLKNDYIENNENINGIEDEKSNLDNKESFSINNSSDDVKNERHNFNRLLFFCF</sequence>
<evidence type="ECO:0000313" key="2">
    <source>
        <dbReference type="Proteomes" id="UP000053780"/>
    </source>
</evidence>
<accession>T0MJ57</accession>
<dbReference type="Proteomes" id="UP000053780">
    <property type="component" value="Unassembled WGS sequence"/>
</dbReference>
<protein>
    <submittedName>
        <fullName evidence="1">Uncharacterized protein</fullName>
    </submittedName>
</protein>
<dbReference type="HOGENOM" id="CLU_1635876_0_0_1"/>